<organism evidence="1">
    <name type="scientific">Bracon brevicornis</name>
    <dbReference type="NCBI Taxonomy" id="1563983"/>
    <lineage>
        <taxon>Eukaryota</taxon>
        <taxon>Metazoa</taxon>
        <taxon>Ecdysozoa</taxon>
        <taxon>Arthropoda</taxon>
        <taxon>Hexapoda</taxon>
        <taxon>Insecta</taxon>
        <taxon>Pterygota</taxon>
        <taxon>Neoptera</taxon>
        <taxon>Endopterygota</taxon>
        <taxon>Hymenoptera</taxon>
        <taxon>Apocrita</taxon>
        <taxon>Ichneumonoidea</taxon>
        <taxon>Braconidae</taxon>
        <taxon>Braconinae</taxon>
        <taxon>Bracon</taxon>
    </lineage>
</organism>
<dbReference type="EMBL" id="CADCXW020000327">
    <property type="protein sequence ID" value="CAD1568692.1"/>
    <property type="molecule type" value="Genomic_DNA"/>
</dbReference>
<name>A0A6V7KWV7_9HYME</name>
<sequence length="36" mass="4314">MAGFRSIQLHDYDNHNNRPVQPLNGRQIIFYDKEII</sequence>
<gene>
    <name evidence="1" type="ORF">BBRV_LOCUS91199</name>
</gene>
<dbReference type="InterPro" id="IPR036398">
    <property type="entry name" value="CA_dom_sf"/>
</dbReference>
<dbReference type="SUPFAM" id="SSF51069">
    <property type="entry name" value="Carbonic anhydrase"/>
    <property type="match status" value="1"/>
</dbReference>
<evidence type="ECO:0000313" key="1">
    <source>
        <dbReference type="EMBL" id="CAD1568692.1"/>
    </source>
</evidence>
<protein>
    <submittedName>
        <fullName evidence="1">Uncharacterized protein</fullName>
    </submittedName>
</protein>
<proteinExistence type="predicted"/>
<dbReference type="AlphaFoldDB" id="A0A6V7KWV7"/>
<reference evidence="1" key="1">
    <citation type="submission" date="2020-07" db="EMBL/GenBank/DDBJ databases">
        <authorList>
            <person name="Ferguson B K."/>
        </authorList>
    </citation>
    <scope>NUCLEOTIDE SEQUENCE</scope>
    <source>
        <strain evidence="1">L06</strain>
    </source>
</reference>
<accession>A0A6V7KWV7</accession>